<feature type="compositionally biased region" description="Polar residues" evidence="12">
    <location>
        <begin position="284"/>
        <end position="300"/>
    </location>
</feature>
<feature type="non-terminal residue" evidence="16">
    <location>
        <position position="460"/>
    </location>
</feature>
<dbReference type="InterPro" id="IPR043427">
    <property type="entry name" value="YscJ/FliF"/>
</dbReference>
<keyword evidence="8 13" id="KW-1133">Transmembrane helix</keyword>
<evidence type="ECO:0000256" key="12">
    <source>
        <dbReference type="SAM" id="MobiDB-lite"/>
    </source>
</evidence>
<dbReference type="Proteomes" id="UP000051934">
    <property type="component" value="Unassembled WGS sequence"/>
</dbReference>
<evidence type="ECO:0000256" key="2">
    <source>
        <dbReference type="ARBA" id="ARBA00004117"/>
    </source>
</evidence>
<evidence type="ECO:0000256" key="8">
    <source>
        <dbReference type="ARBA" id="ARBA00022989"/>
    </source>
</evidence>
<feature type="domain" description="Flagellar M-ring N-terminal" evidence="14">
    <location>
        <begin position="17"/>
        <end position="192"/>
    </location>
</feature>
<evidence type="ECO:0000259" key="14">
    <source>
        <dbReference type="Pfam" id="PF01514"/>
    </source>
</evidence>
<evidence type="ECO:0000313" key="17">
    <source>
        <dbReference type="Proteomes" id="UP000051934"/>
    </source>
</evidence>
<dbReference type="PRINTS" id="PR01009">
    <property type="entry name" value="FLGMRINGFLIF"/>
</dbReference>
<dbReference type="Pfam" id="PF08345">
    <property type="entry name" value="YscJ_FliF_C"/>
    <property type="match status" value="1"/>
</dbReference>
<evidence type="ECO:0000256" key="10">
    <source>
        <dbReference type="ARBA" id="ARBA00023143"/>
    </source>
</evidence>
<dbReference type="InterPro" id="IPR013556">
    <property type="entry name" value="Flag_M-ring_C"/>
</dbReference>
<dbReference type="EMBL" id="LIBB01000591">
    <property type="protein sequence ID" value="KRO67680.1"/>
    <property type="molecule type" value="Genomic_DNA"/>
</dbReference>
<evidence type="ECO:0000313" key="16">
    <source>
        <dbReference type="EMBL" id="KRO67680.1"/>
    </source>
</evidence>
<evidence type="ECO:0000256" key="1">
    <source>
        <dbReference type="ARBA" id="ARBA00003820"/>
    </source>
</evidence>
<dbReference type="GO" id="GO:0005886">
    <property type="term" value="C:plasma membrane"/>
    <property type="evidence" value="ECO:0007669"/>
    <property type="project" value="UniProtKB-SubCell"/>
</dbReference>
<evidence type="ECO:0000256" key="4">
    <source>
        <dbReference type="ARBA" id="ARBA00007971"/>
    </source>
</evidence>
<dbReference type="PANTHER" id="PTHR30046">
    <property type="entry name" value="FLAGELLAR M-RING PROTEIN"/>
    <property type="match status" value="1"/>
</dbReference>
<dbReference type="InterPro" id="IPR000067">
    <property type="entry name" value="FlgMring_FliF"/>
</dbReference>
<sequence length="460" mass="49933">MVVTLFALVLLYNWINTGDYRPLFPNMPESEKSEAFDLLSGSAFPARLDSRTGDILVPADRYYEARMMLASSGFADPSSAQSMNMLDDQSSLTSSQFMEEARYRAATENELAKSIVQISSIKTARVHLAAPRQSSYVRNRVPAKASVVVVGHPGRIVTQAHVQSITSLVSSSVPYLAVEDVSVVDQQGNLLTMSMSPGLKMADMQSTYKRSIESDYKARIEQLLAPIVGIENVNSDVDASIDFSEFETTSEVFDEAGRGPISRSEVLSVDRSRGGSNVGGIPGAQSNIAPNDTAINNTNDEAIDPIEQPSLQTSEPTSTRTTRNYELDRSIKYSKDAVGNITRLSIAVVINQKVLDGVAGEDVDGEETPRIGALNVEQLTELVKSSVGFDEARGDQVLVIGSPFMEATVIEEITTPWFENSSIQFIAQMIGIVIAFALTLLFVVRPVLANMLKKNDGPSS</sequence>
<evidence type="ECO:0000259" key="15">
    <source>
        <dbReference type="Pfam" id="PF08345"/>
    </source>
</evidence>
<protein>
    <recommendedName>
        <fullName evidence="5">Flagellar M-ring protein</fullName>
    </recommendedName>
</protein>
<comment type="subcellular location">
    <subcellularLocation>
        <location evidence="2">Bacterial flagellum basal body</location>
    </subcellularLocation>
    <subcellularLocation>
        <location evidence="3">Cell membrane</location>
        <topology evidence="3">Multi-pass membrane protein</topology>
    </subcellularLocation>
</comment>
<keyword evidence="9 13" id="KW-0472">Membrane</keyword>
<comment type="subunit">
    <text evidence="11">The basal body constitutes a major portion of the flagellar organelle and consists of four rings (L,P,S, and M) mounted on a central rod. The M ring is integral to the inner membrane of the cell and may be connected to the flagellar rod via the S ring. The S (supramembrane ring) lies just distal to the M ring. The L and P rings lie in the outer membrane and the periplasmic space, respectively.</text>
</comment>
<name>A0A0R2S335_9GAMM</name>
<comment type="similarity">
    <text evidence="4">Belongs to the FliF family.</text>
</comment>
<evidence type="ECO:0000256" key="5">
    <source>
        <dbReference type="ARBA" id="ARBA00017949"/>
    </source>
</evidence>
<evidence type="ECO:0000256" key="3">
    <source>
        <dbReference type="ARBA" id="ARBA00004651"/>
    </source>
</evidence>
<accession>A0A0R2S335</accession>
<dbReference type="PANTHER" id="PTHR30046:SF0">
    <property type="entry name" value="FLAGELLAR M-RING PROTEIN"/>
    <property type="match status" value="1"/>
</dbReference>
<evidence type="ECO:0000256" key="13">
    <source>
        <dbReference type="SAM" id="Phobius"/>
    </source>
</evidence>
<dbReference type="AlphaFoldDB" id="A0A0R2S335"/>
<keyword evidence="7 13" id="KW-0812">Transmembrane</keyword>
<dbReference type="Pfam" id="PF01514">
    <property type="entry name" value="YscJ_FliF"/>
    <property type="match status" value="1"/>
</dbReference>
<comment type="caution">
    <text evidence="16">The sequence shown here is derived from an EMBL/GenBank/DDBJ whole genome shotgun (WGS) entry which is preliminary data.</text>
</comment>
<proteinExistence type="inferred from homology"/>
<feature type="region of interest" description="Disordered" evidence="12">
    <location>
        <begin position="268"/>
        <end position="322"/>
    </location>
</feature>
<comment type="function">
    <text evidence="1">The M ring may be actively involved in energy transduction.</text>
</comment>
<dbReference type="InterPro" id="IPR006182">
    <property type="entry name" value="FliF_N_dom"/>
</dbReference>
<feature type="domain" description="Flagellar M-ring C-terminal" evidence="15">
    <location>
        <begin position="224"/>
        <end position="404"/>
    </location>
</feature>
<feature type="compositionally biased region" description="Polar residues" evidence="12">
    <location>
        <begin position="309"/>
        <end position="322"/>
    </location>
</feature>
<evidence type="ECO:0000256" key="7">
    <source>
        <dbReference type="ARBA" id="ARBA00022692"/>
    </source>
</evidence>
<dbReference type="GO" id="GO:0009431">
    <property type="term" value="C:bacterial-type flagellum basal body, MS ring"/>
    <property type="evidence" value="ECO:0007669"/>
    <property type="project" value="InterPro"/>
</dbReference>
<gene>
    <name evidence="16" type="ORF">ABR69_00120</name>
</gene>
<evidence type="ECO:0000256" key="11">
    <source>
        <dbReference type="ARBA" id="ARBA00025936"/>
    </source>
</evidence>
<dbReference type="NCBIfam" id="TIGR00206">
    <property type="entry name" value="fliF"/>
    <property type="match status" value="1"/>
</dbReference>
<dbReference type="GO" id="GO:0071973">
    <property type="term" value="P:bacterial-type flagellum-dependent cell motility"/>
    <property type="evidence" value="ECO:0007669"/>
    <property type="project" value="InterPro"/>
</dbReference>
<evidence type="ECO:0000256" key="6">
    <source>
        <dbReference type="ARBA" id="ARBA00022475"/>
    </source>
</evidence>
<feature type="transmembrane region" description="Helical" evidence="13">
    <location>
        <begin position="425"/>
        <end position="444"/>
    </location>
</feature>
<keyword evidence="6" id="KW-1003">Cell membrane</keyword>
<evidence type="ECO:0000256" key="9">
    <source>
        <dbReference type="ARBA" id="ARBA00023136"/>
    </source>
</evidence>
<dbReference type="InterPro" id="IPR045851">
    <property type="entry name" value="AMP-bd_C_sf"/>
</dbReference>
<organism evidence="16 17">
    <name type="scientific">OM182 bacterium BACL3 MAG-120507-bin80</name>
    <dbReference type="NCBI Taxonomy" id="1655577"/>
    <lineage>
        <taxon>Bacteria</taxon>
        <taxon>Pseudomonadati</taxon>
        <taxon>Pseudomonadota</taxon>
        <taxon>Gammaproteobacteria</taxon>
        <taxon>OMG group</taxon>
        <taxon>OM182 clade</taxon>
    </lineage>
</organism>
<dbReference type="GO" id="GO:0003774">
    <property type="term" value="F:cytoskeletal motor activity"/>
    <property type="evidence" value="ECO:0007669"/>
    <property type="project" value="InterPro"/>
</dbReference>
<keyword evidence="10" id="KW-0975">Bacterial flagellum</keyword>
<dbReference type="Gene3D" id="3.30.300.30">
    <property type="match status" value="1"/>
</dbReference>
<reference evidence="16 17" key="1">
    <citation type="submission" date="2015-10" db="EMBL/GenBank/DDBJ databases">
        <title>Metagenome-Assembled Genomes uncover a global brackish microbiome.</title>
        <authorList>
            <person name="Hugerth L.W."/>
            <person name="Larsson J."/>
            <person name="Alneberg J."/>
            <person name="Lindh M.V."/>
            <person name="Legrand C."/>
            <person name="Pinhassi J."/>
            <person name="Andersson A.F."/>
        </authorList>
    </citation>
    <scope>NUCLEOTIDE SEQUENCE [LARGE SCALE GENOMIC DNA]</scope>
    <source>
        <strain evidence="16">BACL4 MAG-120507-bin80</strain>
    </source>
</reference>